<proteinExistence type="predicted"/>
<dbReference type="EMBL" id="JASBWR010000034">
    <property type="protein sequence ID" value="KAJ9105538.1"/>
    <property type="molecule type" value="Genomic_DNA"/>
</dbReference>
<accession>A0ACC2W271</accession>
<evidence type="ECO:0000313" key="2">
    <source>
        <dbReference type="Proteomes" id="UP001241377"/>
    </source>
</evidence>
<comment type="caution">
    <text evidence="1">The sequence shown here is derived from an EMBL/GenBank/DDBJ whole genome shotgun (WGS) entry which is preliminary data.</text>
</comment>
<evidence type="ECO:0000313" key="1">
    <source>
        <dbReference type="EMBL" id="KAJ9105538.1"/>
    </source>
</evidence>
<organism evidence="1 2">
    <name type="scientific">Naganishia cerealis</name>
    <dbReference type="NCBI Taxonomy" id="610337"/>
    <lineage>
        <taxon>Eukaryota</taxon>
        <taxon>Fungi</taxon>
        <taxon>Dikarya</taxon>
        <taxon>Basidiomycota</taxon>
        <taxon>Agaricomycotina</taxon>
        <taxon>Tremellomycetes</taxon>
        <taxon>Filobasidiales</taxon>
        <taxon>Filobasidiaceae</taxon>
        <taxon>Naganishia</taxon>
    </lineage>
</organism>
<gene>
    <name evidence="1" type="ORF">QFC19_003520</name>
</gene>
<reference evidence="1" key="1">
    <citation type="submission" date="2023-04" db="EMBL/GenBank/DDBJ databases">
        <title>Draft Genome sequencing of Naganishia species isolated from polar environments using Oxford Nanopore Technology.</title>
        <authorList>
            <person name="Leo P."/>
            <person name="Venkateswaran K."/>
        </authorList>
    </citation>
    <scope>NUCLEOTIDE SEQUENCE</scope>
    <source>
        <strain evidence="1">MNA-CCFEE 5261</strain>
    </source>
</reference>
<name>A0ACC2W271_9TREE</name>
<keyword evidence="2" id="KW-1185">Reference proteome</keyword>
<sequence length="450" mass="50487">MVHKISIEKMSQDRHAASASNSKVFGLLNGHGFGLFPTGRGNLASGGNGNGSRYDLEEDDALAYRFGSKRAGKSRVLTGGAGLSRNIRSLVTRSPSRGSLLVAIIIGIAFLLGRYTGLSVQTHPSIYPPPPFLIPPSQFDPLTPEQRLALSPISTNRSLYPTPLTPSNAGHVVPNVIHYVYGLKDTGRTDGKGDEFPYYAYLAIRSALVNIKPDKAYFHYHNIPTGVWWDELLPELTLIRHETVLSHIMGKELKHFAHKSDVIRLEALLVSGGIYLDIDTFVTRPFEPLMYHPTTLGMEASPDSRRTEFEPEGLCNGVIIAQNGSEFLKRWRTMYETFDEHNWAGHSVVMPWQLARRYPDEVQVLSTRAFFWPLWSGNEIEKVHELDEYDFAASGQFGYHAWESLAMKYLGDLSPDKIRTVNSSFNKMVRPYIGSNDDAIFRKWKGGKTR</sequence>
<protein>
    <submittedName>
        <fullName evidence="1">Uncharacterized protein</fullName>
    </submittedName>
</protein>
<dbReference type="Proteomes" id="UP001241377">
    <property type="component" value="Unassembled WGS sequence"/>
</dbReference>